<feature type="compositionally biased region" description="Low complexity" evidence="2">
    <location>
        <begin position="411"/>
        <end position="435"/>
    </location>
</feature>
<dbReference type="AlphaFoldDB" id="A0A8H6CNX2"/>
<proteinExistence type="predicted"/>
<reference evidence="3 4" key="1">
    <citation type="journal article" date="2020" name="Genomics">
        <title>Complete, high-quality genomes from long-read metagenomic sequencing of two wolf lichen thalli reveals enigmatic genome architecture.</title>
        <authorList>
            <person name="McKenzie S.K."/>
            <person name="Walston R.F."/>
            <person name="Allen J.L."/>
        </authorList>
    </citation>
    <scope>NUCLEOTIDE SEQUENCE [LARGE SCALE GENOMIC DNA]</scope>
    <source>
        <strain evidence="3">WasteWater1</strain>
    </source>
</reference>
<name>A0A8H6CNX2_9LECA</name>
<feature type="coiled-coil region" evidence="1">
    <location>
        <begin position="493"/>
        <end position="543"/>
    </location>
</feature>
<dbReference type="EMBL" id="JACCJB010000005">
    <property type="protein sequence ID" value="KAF6226887.1"/>
    <property type="molecule type" value="Genomic_DNA"/>
</dbReference>
<comment type="caution">
    <text evidence="3">The sequence shown here is derived from an EMBL/GenBank/DDBJ whole genome shotgun (WGS) entry which is preliminary data.</text>
</comment>
<dbReference type="Proteomes" id="UP000593566">
    <property type="component" value="Unassembled WGS sequence"/>
</dbReference>
<feature type="compositionally biased region" description="Acidic residues" evidence="2">
    <location>
        <begin position="801"/>
        <end position="814"/>
    </location>
</feature>
<keyword evidence="4" id="KW-1185">Reference proteome</keyword>
<feature type="region of interest" description="Disordered" evidence="2">
    <location>
        <begin position="544"/>
        <end position="624"/>
    </location>
</feature>
<evidence type="ECO:0000313" key="3">
    <source>
        <dbReference type="EMBL" id="KAF6226887.1"/>
    </source>
</evidence>
<feature type="compositionally biased region" description="Polar residues" evidence="2">
    <location>
        <begin position="201"/>
        <end position="223"/>
    </location>
</feature>
<feature type="region of interest" description="Disordered" evidence="2">
    <location>
        <begin position="142"/>
        <end position="444"/>
    </location>
</feature>
<feature type="compositionally biased region" description="Low complexity" evidence="2">
    <location>
        <begin position="161"/>
        <end position="180"/>
    </location>
</feature>
<feature type="compositionally biased region" description="Polar residues" evidence="2">
    <location>
        <begin position="279"/>
        <end position="297"/>
    </location>
</feature>
<feature type="region of interest" description="Disordered" evidence="2">
    <location>
        <begin position="776"/>
        <end position="871"/>
    </location>
</feature>
<evidence type="ECO:0000256" key="1">
    <source>
        <dbReference type="SAM" id="Coils"/>
    </source>
</evidence>
<dbReference type="PANTHER" id="PTHR38701">
    <property type="entry name" value="CHROMOSOME 8, WHOLE GENOME SHOTGUN SEQUENCE"/>
    <property type="match status" value="1"/>
</dbReference>
<sequence>MKPSELKESLQLAEITKDEERLINFDIRSIDFLFVEGNEFWKTATKDEMVCSPQSYSTTPTRHGAAAMSSEKQNGIVNRGPIANTTTQSPRWAGIDNGTTRIAASLASNGSSTRRREARMDELGVENGHSPEDVATPVKAFLSSNITPRSGSRKARVESASSTPNRTSSGTPSTTRPVSSIERRDKTPEGSRATSGLGLRISTSGRRSRASSVISDGLGSSISPRPPLLERKGSATRTTSPESSPMFVYANDVKASMPSKPTAGRSLSKGPLPGYGQSKDGNISNGRDSSMSNSPTLDEQKPKFFYANDPSNDSKPPPRLSNGVSSHRPPLQTIYSAHTASSPPRAASPLKEEFLPRKSSVNKPSPRRHTRLVSNGGTEIKPSETTSGITNIARRASTNSPRQSPREARVSSHSRSSSAQSAGPSPRRRSSVVLSNMSPVAAERTRTTSIVGSNGALPHSVNPPAAVQELPSTQLPAHPQSPTRPSAVGQSKIDQMNELAAKARRERKVLDLEISNSSLLAINRALEREMRKQNAELRRYRRLSRSGRLSVAPASKSASRKMSFLSESADDSAGETSPLDSDNGENDHEDTLSDISPPSGASSRPSSPTSRAGRTRFQDPKRPELDLATQRALLLDGQILNQSIKRCLAQTESLIASGKTALEYQARAPTPENLGARVLTPDDTEEAMFGQGQGLLSPSSWTGGNPFERSLGTLGGGLETPDYSKWGPSTEVQTPFAEIGDLMASDELDGATAMDILDVSEKNEDYGIDAAATDLLDGEGNLDGKPNLNERRSDGEISLDGIDDSLDSSSPDDEPYQHDSPSREGPPLQPPSEEEDFSRPSSPSRILNAMRPPDTKSDIPGNVPGNRGSMQNLGHYLQAFSIFGAGQSQA</sequence>
<feature type="compositionally biased region" description="Polar residues" evidence="2">
    <location>
        <begin position="333"/>
        <end position="342"/>
    </location>
</feature>
<feature type="compositionally biased region" description="Low complexity" evidence="2">
    <location>
        <begin position="596"/>
        <end position="612"/>
    </location>
</feature>
<dbReference type="PANTHER" id="PTHR38701:SF1">
    <property type="entry name" value="UP-REGULATED DURING SEPTATION PROTEIN 1 DOMAIN-CONTAINING PROTEIN"/>
    <property type="match status" value="1"/>
</dbReference>
<evidence type="ECO:0000256" key="2">
    <source>
        <dbReference type="SAM" id="MobiDB-lite"/>
    </source>
</evidence>
<gene>
    <name evidence="3" type="ORF">HO133_008328</name>
</gene>
<dbReference type="GeneID" id="59336725"/>
<evidence type="ECO:0000313" key="4">
    <source>
        <dbReference type="Proteomes" id="UP000593566"/>
    </source>
</evidence>
<feature type="compositionally biased region" description="Polar residues" evidence="2">
    <location>
        <begin position="372"/>
        <end position="403"/>
    </location>
</feature>
<keyword evidence="1" id="KW-0175">Coiled coil</keyword>
<accession>A0A8H6CNX2</accession>
<protein>
    <submittedName>
        <fullName evidence="3">Uncharacterized protein</fullName>
    </submittedName>
</protein>
<dbReference type="RefSeq" id="XP_037155196.1">
    <property type="nucleotide sequence ID" value="XM_037299195.1"/>
</dbReference>
<organism evidence="3 4">
    <name type="scientific">Letharia lupina</name>
    <dbReference type="NCBI Taxonomy" id="560253"/>
    <lineage>
        <taxon>Eukaryota</taxon>
        <taxon>Fungi</taxon>
        <taxon>Dikarya</taxon>
        <taxon>Ascomycota</taxon>
        <taxon>Pezizomycotina</taxon>
        <taxon>Lecanoromycetes</taxon>
        <taxon>OSLEUM clade</taxon>
        <taxon>Lecanoromycetidae</taxon>
        <taxon>Lecanorales</taxon>
        <taxon>Lecanorineae</taxon>
        <taxon>Parmeliaceae</taxon>
        <taxon>Letharia</taxon>
    </lineage>
</organism>